<keyword evidence="2" id="KW-1185">Reference proteome</keyword>
<protein>
    <submittedName>
        <fullName evidence="1">Uncharacterized protein</fullName>
    </submittedName>
</protein>
<sequence length="253" mass="29571">MKLRLFFISFTFSIIKILATGQVPDRIIINNKEYKLLNNPLEKYFDEHPDEHPVYGNKDLKEGINEVTTIGTSSNHRGYIATFKIENNILSVVDIKILDVNSDKYEYISVFKKTFGDKKIELNYSGVLIIPQGKLIQSADFGYSSLYDKYQVITVQRDKIVKDKELDQDGFIKFKVDQFEGYKKTEKYKADVKKYLEDWNDSKKSDLSRENTRGMSKKEIAQLKKSYETPPNDEYIDNFLFVIENLDDIIVDY</sequence>
<dbReference type="AlphaFoldDB" id="A0A1B8ZGZ9"/>
<evidence type="ECO:0000313" key="2">
    <source>
        <dbReference type="Proteomes" id="UP000092651"/>
    </source>
</evidence>
<proteinExistence type="predicted"/>
<reference evidence="1 2" key="1">
    <citation type="submission" date="2016-07" db="EMBL/GenBank/DDBJ databases">
        <authorList>
            <person name="Jeong J.-J."/>
            <person name="Kim D.W."/>
            <person name="Sang M.K."/>
            <person name="Choi I.-G."/>
            <person name="Kim K.D."/>
        </authorList>
    </citation>
    <scope>NUCLEOTIDE SEQUENCE [LARGE SCALE GENOMIC DNA]</scope>
    <source>
        <strain evidence="1 2">UTM-3</strain>
    </source>
</reference>
<organism evidence="1 2">
    <name type="scientific">Chryseobacterium artocarpi</name>
    <dbReference type="NCBI Taxonomy" id="1414727"/>
    <lineage>
        <taxon>Bacteria</taxon>
        <taxon>Pseudomonadati</taxon>
        <taxon>Bacteroidota</taxon>
        <taxon>Flavobacteriia</taxon>
        <taxon>Flavobacteriales</taxon>
        <taxon>Weeksellaceae</taxon>
        <taxon>Chryseobacterium group</taxon>
        <taxon>Chryseobacterium</taxon>
    </lineage>
</organism>
<comment type="caution">
    <text evidence="1">The sequence shown here is derived from an EMBL/GenBank/DDBJ whole genome shotgun (WGS) entry which is preliminary data.</text>
</comment>
<dbReference type="RefSeq" id="WP_065395204.1">
    <property type="nucleotide sequence ID" value="NZ_MAYH01000034.1"/>
</dbReference>
<dbReference type="EMBL" id="MAYH01000034">
    <property type="protein sequence ID" value="OCA70797.1"/>
    <property type="molecule type" value="Genomic_DNA"/>
</dbReference>
<dbReference type="Proteomes" id="UP000092651">
    <property type="component" value="Unassembled WGS sequence"/>
</dbReference>
<dbReference type="OrthoDB" id="1438245at2"/>
<accession>A0A1B8ZGZ9</accession>
<evidence type="ECO:0000313" key="1">
    <source>
        <dbReference type="EMBL" id="OCA70797.1"/>
    </source>
</evidence>
<gene>
    <name evidence="1" type="ORF">BBI01_12715</name>
</gene>
<name>A0A1B8ZGZ9_9FLAO</name>